<dbReference type="AlphaFoldDB" id="A0A5C2RXJ4"/>
<accession>A0A5C2RXJ4</accession>
<keyword evidence="3" id="KW-1185">Reference proteome</keyword>
<dbReference type="Proteomes" id="UP000313359">
    <property type="component" value="Unassembled WGS sequence"/>
</dbReference>
<dbReference type="STRING" id="1328759.A0A5C2RXJ4"/>
<reference evidence="2" key="1">
    <citation type="journal article" date="2018" name="Genome Biol. Evol.">
        <title>Genomics and development of Lentinus tigrinus, a white-rot wood-decaying mushroom with dimorphic fruiting bodies.</title>
        <authorList>
            <person name="Wu B."/>
            <person name="Xu Z."/>
            <person name="Knudson A."/>
            <person name="Carlson A."/>
            <person name="Chen N."/>
            <person name="Kovaka S."/>
            <person name="LaButti K."/>
            <person name="Lipzen A."/>
            <person name="Pennachio C."/>
            <person name="Riley R."/>
            <person name="Schakwitz W."/>
            <person name="Umezawa K."/>
            <person name="Ohm R.A."/>
            <person name="Grigoriev I.V."/>
            <person name="Nagy L.G."/>
            <person name="Gibbons J."/>
            <person name="Hibbett D."/>
        </authorList>
    </citation>
    <scope>NUCLEOTIDE SEQUENCE [LARGE SCALE GENOMIC DNA]</scope>
    <source>
        <strain evidence="2">ALCF2SS1-6</strain>
    </source>
</reference>
<feature type="compositionally biased region" description="Low complexity" evidence="1">
    <location>
        <begin position="119"/>
        <end position="128"/>
    </location>
</feature>
<feature type="region of interest" description="Disordered" evidence="1">
    <location>
        <begin position="94"/>
        <end position="144"/>
    </location>
</feature>
<evidence type="ECO:0000256" key="1">
    <source>
        <dbReference type="SAM" id="MobiDB-lite"/>
    </source>
</evidence>
<evidence type="ECO:0000313" key="3">
    <source>
        <dbReference type="Proteomes" id="UP000313359"/>
    </source>
</evidence>
<dbReference type="InterPro" id="IPR037056">
    <property type="entry name" value="RNase_H1_N_sf"/>
</dbReference>
<sequence>MPMNHTNERGNVQDNSTLPCFTAGELLAMLIRLFNEYELANDQEITEPCLQCLRWVVSGRGRVHMHIPADDSESAESSIWGDLSPASSFLAEHLPPIISDPSPAAQGSVGAASGTQPHTTTDTADSSTGSVEMLDSDIPTIPGSLYPTPEHVHAGLPPSHGIGAAPTPAIPFMAGAQVPIVPYIANESSVAHWYVVTRGRRVGVFDSSEMMVDAVSRVSGGTGRGGFATRDQAIAAFMNAIAEGIVSVV</sequence>
<name>A0A5C2RXJ4_9APHY</name>
<proteinExistence type="predicted"/>
<evidence type="ECO:0000313" key="2">
    <source>
        <dbReference type="EMBL" id="RPD55782.1"/>
    </source>
</evidence>
<gene>
    <name evidence="2" type="ORF">L227DRAFT_615158</name>
</gene>
<dbReference type="EMBL" id="ML122293">
    <property type="protein sequence ID" value="RPD55782.1"/>
    <property type="molecule type" value="Genomic_DNA"/>
</dbReference>
<dbReference type="Gene3D" id="3.40.970.10">
    <property type="entry name" value="Ribonuclease H1, N-terminal domain"/>
    <property type="match status" value="1"/>
</dbReference>
<protein>
    <submittedName>
        <fullName evidence="2">Uncharacterized protein</fullName>
    </submittedName>
</protein>
<organism evidence="2 3">
    <name type="scientific">Lentinus tigrinus ALCF2SS1-6</name>
    <dbReference type="NCBI Taxonomy" id="1328759"/>
    <lineage>
        <taxon>Eukaryota</taxon>
        <taxon>Fungi</taxon>
        <taxon>Dikarya</taxon>
        <taxon>Basidiomycota</taxon>
        <taxon>Agaricomycotina</taxon>
        <taxon>Agaricomycetes</taxon>
        <taxon>Polyporales</taxon>
        <taxon>Polyporaceae</taxon>
        <taxon>Lentinus</taxon>
    </lineage>
</organism>
<dbReference type="OrthoDB" id="2758743at2759"/>